<reference evidence="3" key="1">
    <citation type="journal article" date="2023" name="Science">
        <title>Genome structures resolve the early diversification of teleost fishes.</title>
        <authorList>
            <person name="Parey E."/>
            <person name="Louis A."/>
            <person name="Montfort J."/>
            <person name="Bouchez O."/>
            <person name="Roques C."/>
            <person name="Iampietro C."/>
            <person name="Lluch J."/>
            <person name="Castinel A."/>
            <person name="Donnadieu C."/>
            <person name="Desvignes T."/>
            <person name="Floi Bucao C."/>
            <person name="Jouanno E."/>
            <person name="Wen M."/>
            <person name="Mejri S."/>
            <person name="Dirks R."/>
            <person name="Jansen H."/>
            <person name="Henkel C."/>
            <person name="Chen W.J."/>
            <person name="Zahm M."/>
            <person name="Cabau C."/>
            <person name="Klopp C."/>
            <person name="Thompson A.W."/>
            <person name="Robinson-Rechavi M."/>
            <person name="Braasch I."/>
            <person name="Lecointre G."/>
            <person name="Bobe J."/>
            <person name="Postlethwait J.H."/>
            <person name="Berthelot C."/>
            <person name="Roest Crollius H."/>
            <person name="Guiguen Y."/>
        </authorList>
    </citation>
    <scope>NUCLEOTIDE SEQUENCE</scope>
    <source>
        <strain evidence="3">NC1722</strain>
    </source>
</reference>
<organism evidence="3 4">
    <name type="scientific">Aldrovandia affinis</name>
    <dbReference type="NCBI Taxonomy" id="143900"/>
    <lineage>
        <taxon>Eukaryota</taxon>
        <taxon>Metazoa</taxon>
        <taxon>Chordata</taxon>
        <taxon>Craniata</taxon>
        <taxon>Vertebrata</taxon>
        <taxon>Euteleostomi</taxon>
        <taxon>Actinopterygii</taxon>
        <taxon>Neopterygii</taxon>
        <taxon>Teleostei</taxon>
        <taxon>Notacanthiformes</taxon>
        <taxon>Halosauridae</taxon>
        <taxon>Aldrovandia</taxon>
    </lineage>
</organism>
<evidence type="ECO:0000256" key="2">
    <source>
        <dbReference type="SAM" id="SignalP"/>
    </source>
</evidence>
<gene>
    <name evidence="3" type="ORF">AAFF_G00177840</name>
</gene>
<keyword evidence="4" id="KW-1185">Reference proteome</keyword>
<name>A0AAD7W795_9TELE</name>
<comment type="caution">
    <text evidence="3">The sequence shown here is derived from an EMBL/GenBank/DDBJ whole genome shotgun (WGS) entry which is preliminary data.</text>
</comment>
<keyword evidence="2" id="KW-0732">Signal</keyword>
<feature type="chain" id="PRO_5042266315" description="Secreted protein" evidence="2">
    <location>
        <begin position="18"/>
        <end position="113"/>
    </location>
</feature>
<dbReference type="Proteomes" id="UP001221898">
    <property type="component" value="Unassembled WGS sequence"/>
</dbReference>
<accession>A0AAD7W795</accession>
<evidence type="ECO:0000313" key="3">
    <source>
        <dbReference type="EMBL" id="KAJ8385963.1"/>
    </source>
</evidence>
<evidence type="ECO:0008006" key="5">
    <source>
        <dbReference type="Google" id="ProtNLM"/>
    </source>
</evidence>
<proteinExistence type="predicted"/>
<evidence type="ECO:0000313" key="4">
    <source>
        <dbReference type="Proteomes" id="UP001221898"/>
    </source>
</evidence>
<feature type="region of interest" description="Disordered" evidence="1">
    <location>
        <begin position="33"/>
        <end position="52"/>
    </location>
</feature>
<feature type="region of interest" description="Disordered" evidence="1">
    <location>
        <begin position="62"/>
        <end position="113"/>
    </location>
</feature>
<evidence type="ECO:0000256" key="1">
    <source>
        <dbReference type="SAM" id="MobiDB-lite"/>
    </source>
</evidence>
<dbReference type="AlphaFoldDB" id="A0AAD7W795"/>
<feature type="signal peptide" evidence="2">
    <location>
        <begin position="1"/>
        <end position="17"/>
    </location>
</feature>
<dbReference type="EMBL" id="JAINUG010000237">
    <property type="protein sequence ID" value="KAJ8385963.1"/>
    <property type="molecule type" value="Genomic_DNA"/>
</dbReference>
<sequence length="113" mass="11705">MLGLLMHIFAFIRDVFCQVDGHHPELRLLEHAGGDEPVGGHGGLPSAEAGRVRVQRARPVRSGLVPLPAPGRGLPAHPCFGARTLGPGARQTGTPPGPEAAAHLSRRAPPAGV</sequence>
<protein>
    <recommendedName>
        <fullName evidence="5">Secreted protein</fullName>
    </recommendedName>
</protein>